<organism evidence="1 2">
    <name type="scientific">Arthrobotrys oligospora (strain ATCC 24927 / CBS 115.81 / DSM 1491)</name>
    <name type="common">Nematode-trapping fungus</name>
    <name type="synonym">Didymozoophaga oligospora</name>
    <dbReference type="NCBI Taxonomy" id="756982"/>
    <lineage>
        <taxon>Eukaryota</taxon>
        <taxon>Fungi</taxon>
        <taxon>Dikarya</taxon>
        <taxon>Ascomycota</taxon>
        <taxon>Pezizomycotina</taxon>
        <taxon>Orbiliomycetes</taxon>
        <taxon>Orbiliales</taxon>
        <taxon>Orbiliaceae</taxon>
        <taxon>Orbilia</taxon>
        <taxon>Orbilia oligospora</taxon>
    </lineage>
</organism>
<keyword evidence="2" id="KW-1185">Reference proteome</keyword>
<sequence>MCCRQIHVNLSDYATGNGCGGRLNETVFNPVPSQSCLKGYVRGSSSSLGSKKGLLAQGLENASLQFV</sequence>
<dbReference type="AlphaFoldDB" id="G1XNP0"/>
<accession>G1XNP0</accession>
<protein>
    <submittedName>
        <fullName evidence="1">Uncharacterized protein</fullName>
    </submittedName>
</protein>
<evidence type="ECO:0000313" key="1">
    <source>
        <dbReference type="EMBL" id="EGX44957.1"/>
    </source>
</evidence>
<proteinExistence type="predicted"/>
<name>G1XNP0_ARTOA</name>
<dbReference type="GeneID" id="22897378"/>
<gene>
    <name evidence="1" type="ORF">AOL_s00173g58</name>
</gene>
<dbReference type="HOGENOM" id="CLU_2811878_0_0_1"/>
<dbReference type="Proteomes" id="UP000008784">
    <property type="component" value="Unassembled WGS sequence"/>
</dbReference>
<dbReference type="RefSeq" id="XP_011126102.1">
    <property type="nucleotide sequence ID" value="XM_011127800.1"/>
</dbReference>
<comment type="caution">
    <text evidence="1">The sequence shown here is derived from an EMBL/GenBank/DDBJ whole genome shotgun (WGS) entry which is preliminary data.</text>
</comment>
<dbReference type="EMBL" id="ADOT01000263">
    <property type="protein sequence ID" value="EGX44957.1"/>
    <property type="molecule type" value="Genomic_DNA"/>
</dbReference>
<dbReference type="InParanoid" id="G1XNP0"/>
<reference evidence="1 2" key="1">
    <citation type="journal article" date="2011" name="PLoS Pathog.">
        <title>Genomic and proteomic analyses of the fungus Arthrobotrys oligospora provide insights into nematode-trap formation.</title>
        <authorList>
            <person name="Yang J."/>
            <person name="Wang L."/>
            <person name="Ji X."/>
            <person name="Feng Y."/>
            <person name="Li X."/>
            <person name="Zou C."/>
            <person name="Xu J."/>
            <person name="Ren Y."/>
            <person name="Mi Q."/>
            <person name="Wu J."/>
            <person name="Liu S."/>
            <person name="Liu Y."/>
            <person name="Huang X."/>
            <person name="Wang H."/>
            <person name="Niu X."/>
            <person name="Li J."/>
            <person name="Liang L."/>
            <person name="Luo Y."/>
            <person name="Ji K."/>
            <person name="Zhou W."/>
            <person name="Yu Z."/>
            <person name="Li G."/>
            <person name="Liu Y."/>
            <person name="Li L."/>
            <person name="Qiao M."/>
            <person name="Feng L."/>
            <person name="Zhang K.-Q."/>
        </authorList>
    </citation>
    <scope>NUCLEOTIDE SEQUENCE [LARGE SCALE GENOMIC DNA]</scope>
    <source>
        <strain evidence="2">ATCC 24927 / CBS 115.81 / DSM 1491</strain>
    </source>
</reference>
<evidence type="ECO:0000313" key="2">
    <source>
        <dbReference type="Proteomes" id="UP000008784"/>
    </source>
</evidence>